<feature type="domain" description="Fervidolysin-like N-terminal prodomain" evidence="11">
    <location>
        <begin position="41"/>
        <end position="107"/>
    </location>
</feature>
<keyword evidence="6 8" id="KW-0720">Serine protease</keyword>
<reference evidence="12 13" key="2">
    <citation type="journal article" date="2014" name="Genome Announc.">
        <title>Complete Genome Sequence of Coprothermobacter proteolyticus DSM 5265.</title>
        <authorList>
            <person name="Alexiev A."/>
            <person name="Coil D.A."/>
            <person name="Badger J.H."/>
            <person name="Enticknap J."/>
            <person name="Ward N."/>
            <person name="Robb F.T."/>
            <person name="Eisen J.A."/>
        </authorList>
    </citation>
    <scope>NUCLEOTIDE SEQUENCE [LARGE SCALE GENOMIC DNA]</scope>
    <source>
        <strain evidence="13">ATCC 35245 / DSM 5265 / OCM 4 / BT</strain>
    </source>
</reference>
<dbReference type="Gene3D" id="3.40.50.200">
    <property type="entry name" value="Peptidase S8/S53 domain"/>
    <property type="match status" value="1"/>
</dbReference>
<dbReference type="BRENDA" id="3.4.21.66">
    <property type="organism ID" value="14114"/>
</dbReference>
<sequence>MKKILLTLVIAVLLLSGFAGVKSAELLFVSNSTTTNQEDPENEIIVGYKENTDVAVLSKQVEKTTGAKLSRKGLKNFAVFKLPQGKAADVVMNQLKNDPNVEYVEPNYIAHAFDVPNDTFFNPYQWNFYDYGMTSNGYVSNYGIQAVSAWNITKGAGVKVAIIDTGVAYENYGAYTKAPDLANTLFDTANAYDFVNNDTHANDDNSHGTHVAGTIAQSTNNGMGAAGIAYQATILPIKVLDSEGSGTYDAIANGIIWAADKGARVINMSLGGSSGSTTLQNAIQYAYNKGVVIVCASGNDRRSTVSYPAAYTQCIAVGSTRFDGTRARYSNYGSALDIVAPGGDTSVDQNHDGYGDGILQQTFAEGSPTDFAYYFFQGTSMASPHVAGVAALVLSAHPTYTNEQVRTALQSTAKDLGTAGWDKYYGYGLVNAYAAVNWTP</sequence>
<comment type="similarity">
    <text evidence="2 8 9">Belongs to the peptidase S8 family.</text>
</comment>
<dbReference type="AlphaFoldDB" id="B5Y6G0"/>
<dbReference type="CDD" id="cd07484">
    <property type="entry name" value="Peptidases_S8_Thermitase_like"/>
    <property type="match status" value="1"/>
</dbReference>
<dbReference type="Pfam" id="PF00082">
    <property type="entry name" value="Peptidase_S8"/>
    <property type="match status" value="1"/>
</dbReference>
<dbReference type="InterPro" id="IPR023828">
    <property type="entry name" value="Peptidase_S8_Ser-AS"/>
</dbReference>
<dbReference type="PROSITE" id="PS51892">
    <property type="entry name" value="SUBTILASE"/>
    <property type="match status" value="1"/>
</dbReference>
<dbReference type="InterPro" id="IPR050131">
    <property type="entry name" value="Peptidase_S8_subtilisin-like"/>
</dbReference>
<dbReference type="Proteomes" id="UP000001732">
    <property type="component" value="Chromosome"/>
</dbReference>
<dbReference type="InterPro" id="IPR000209">
    <property type="entry name" value="Peptidase_S8/S53_dom"/>
</dbReference>
<evidence type="ECO:0000313" key="13">
    <source>
        <dbReference type="Proteomes" id="UP000001732"/>
    </source>
</evidence>
<dbReference type="OrthoDB" id="9798386at2"/>
<dbReference type="PANTHER" id="PTHR43806">
    <property type="entry name" value="PEPTIDASE S8"/>
    <property type="match status" value="1"/>
</dbReference>
<dbReference type="SUPFAM" id="SSF52743">
    <property type="entry name" value="Subtilisin-like"/>
    <property type="match status" value="1"/>
</dbReference>
<evidence type="ECO:0000256" key="2">
    <source>
        <dbReference type="ARBA" id="ARBA00011073"/>
    </source>
</evidence>
<dbReference type="SUPFAM" id="SSF54897">
    <property type="entry name" value="Protease propeptides/inhibitors"/>
    <property type="match status" value="1"/>
</dbReference>
<evidence type="ECO:0000256" key="6">
    <source>
        <dbReference type="ARBA" id="ARBA00022825"/>
    </source>
</evidence>
<evidence type="ECO:0000256" key="9">
    <source>
        <dbReference type="RuleBase" id="RU003355"/>
    </source>
</evidence>
<reference evidence="13" key="1">
    <citation type="submission" date="2008-08" db="EMBL/GenBank/DDBJ databases">
        <title>The complete genome sequence of Coprothermobacter proteolyticus strain ATCC 5245 / DSM 5265 / BT.</title>
        <authorList>
            <person name="Dodson R.J."/>
            <person name="Durkin A.S."/>
            <person name="Wu M."/>
            <person name="Eisen J."/>
            <person name="Sutton G."/>
        </authorList>
    </citation>
    <scope>NUCLEOTIDE SEQUENCE [LARGE SCALE GENOMIC DNA]</scope>
    <source>
        <strain evidence="13">ATCC 35245 / DSM 5265 / OCM 4 / BT</strain>
    </source>
</reference>
<keyword evidence="4 8" id="KW-0645">Protease</keyword>
<dbReference type="SMR" id="B5Y6G0"/>
<dbReference type="Pfam" id="PF22148">
    <property type="entry name" value="Fervidolysin_NPro-like"/>
    <property type="match status" value="1"/>
</dbReference>
<feature type="active site" description="Charge relay system" evidence="7 8">
    <location>
        <position position="164"/>
    </location>
</feature>
<dbReference type="PANTHER" id="PTHR43806:SF11">
    <property type="entry name" value="CEREVISIN-RELATED"/>
    <property type="match status" value="1"/>
</dbReference>
<evidence type="ECO:0000259" key="11">
    <source>
        <dbReference type="Pfam" id="PF22148"/>
    </source>
</evidence>
<dbReference type="eggNOG" id="COG1404">
    <property type="taxonomic scope" value="Bacteria"/>
</dbReference>
<keyword evidence="5 8" id="KW-0378">Hydrolase</keyword>
<dbReference type="InterPro" id="IPR034084">
    <property type="entry name" value="Thermitase-like_dom"/>
</dbReference>
<feature type="active site" description="Charge relay system" evidence="7 8">
    <location>
        <position position="380"/>
    </location>
</feature>
<feature type="active site" description="Charge relay system" evidence="7 8">
    <location>
        <position position="207"/>
    </location>
</feature>
<gene>
    <name evidence="12" type="primary">aprE</name>
    <name evidence="12" type="ordered locus">COPRO5265_1583</name>
</gene>
<dbReference type="GO" id="GO:0004252">
    <property type="term" value="F:serine-type endopeptidase activity"/>
    <property type="evidence" value="ECO:0007669"/>
    <property type="project" value="UniProtKB-UniRule"/>
</dbReference>
<name>B5Y6G0_COPPD</name>
<evidence type="ECO:0000256" key="8">
    <source>
        <dbReference type="PROSITE-ProRule" id="PRU01240"/>
    </source>
</evidence>
<dbReference type="InterPro" id="IPR054399">
    <property type="entry name" value="Fervidolysin-like_N_prodom"/>
</dbReference>
<evidence type="ECO:0000313" key="12">
    <source>
        <dbReference type="EMBL" id="ACI17706.1"/>
    </source>
</evidence>
<dbReference type="EC" id="3.4.21.-" evidence="12"/>
<accession>B5Y6G0</accession>
<evidence type="ECO:0000256" key="1">
    <source>
        <dbReference type="ARBA" id="ARBA00004613"/>
    </source>
</evidence>
<keyword evidence="13" id="KW-1185">Reference proteome</keyword>
<dbReference type="InterPro" id="IPR037045">
    <property type="entry name" value="S8pro/Inhibitor_I9_sf"/>
</dbReference>
<keyword evidence="3" id="KW-0964">Secreted</keyword>
<dbReference type="InterPro" id="IPR015500">
    <property type="entry name" value="Peptidase_S8_subtilisin-rel"/>
</dbReference>
<dbReference type="EMBL" id="CP001145">
    <property type="protein sequence ID" value="ACI17706.1"/>
    <property type="molecule type" value="Genomic_DNA"/>
</dbReference>
<dbReference type="KEGG" id="cpo:COPRO5265_1583"/>
<organism evidence="12 13">
    <name type="scientific">Coprothermobacter proteolyticus (strain ATCC 35245 / DSM 5265 / OCM 4 / BT)</name>
    <dbReference type="NCBI Taxonomy" id="309798"/>
    <lineage>
        <taxon>Bacteria</taxon>
        <taxon>Pseudomonadati</taxon>
        <taxon>Coprothermobacterota</taxon>
        <taxon>Coprothermobacteria</taxon>
        <taxon>Coprothermobacterales</taxon>
        <taxon>Coprothermobacteraceae</taxon>
        <taxon>Coprothermobacter</taxon>
    </lineage>
</organism>
<dbReference type="PROSITE" id="PS00138">
    <property type="entry name" value="SUBTILASE_SER"/>
    <property type="match status" value="1"/>
</dbReference>
<proteinExistence type="inferred from homology"/>
<feature type="domain" description="Peptidase S8/S53" evidence="10">
    <location>
        <begin position="155"/>
        <end position="428"/>
    </location>
</feature>
<dbReference type="InterPro" id="IPR036852">
    <property type="entry name" value="Peptidase_S8/S53_dom_sf"/>
</dbReference>
<evidence type="ECO:0000256" key="5">
    <source>
        <dbReference type="ARBA" id="ARBA00022801"/>
    </source>
</evidence>
<evidence type="ECO:0000256" key="7">
    <source>
        <dbReference type="PIRSR" id="PIRSR615500-1"/>
    </source>
</evidence>
<protein>
    <submittedName>
        <fullName evidence="12">Extracellular alkaline serine protease</fullName>
        <ecNumber evidence="12">3.4.21.-</ecNumber>
    </submittedName>
</protein>
<dbReference type="STRING" id="309798.COPRO5265_1583"/>
<dbReference type="GO" id="GO:0005576">
    <property type="term" value="C:extracellular region"/>
    <property type="evidence" value="ECO:0007669"/>
    <property type="project" value="UniProtKB-SubCell"/>
</dbReference>
<dbReference type="PRINTS" id="PR00723">
    <property type="entry name" value="SUBTILISIN"/>
</dbReference>
<dbReference type="InterPro" id="IPR023827">
    <property type="entry name" value="Peptidase_S8_Asp-AS"/>
</dbReference>
<evidence type="ECO:0000256" key="3">
    <source>
        <dbReference type="ARBA" id="ARBA00022525"/>
    </source>
</evidence>
<evidence type="ECO:0000259" key="10">
    <source>
        <dbReference type="Pfam" id="PF00082"/>
    </source>
</evidence>
<dbReference type="HOGENOM" id="CLU_011263_15_6_9"/>
<evidence type="ECO:0000256" key="4">
    <source>
        <dbReference type="ARBA" id="ARBA00022670"/>
    </source>
</evidence>
<comment type="subcellular location">
    <subcellularLocation>
        <location evidence="1">Secreted</location>
    </subcellularLocation>
</comment>
<dbReference type="RefSeq" id="WP_012544358.1">
    <property type="nucleotide sequence ID" value="NC_011295.1"/>
</dbReference>
<dbReference type="PROSITE" id="PS00136">
    <property type="entry name" value="SUBTILASE_ASP"/>
    <property type="match status" value="1"/>
</dbReference>
<dbReference type="Gene3D" id="3.30.70.80">
    <property type="entry name" value="Peptidase S8 propeptide/proteinase inhibitor I9"/>
    <property type="match status" value="1"/>
</dbReference>
<dbReference type="GO" id="GO:0006508">
    <property type="term" value="P:proteolysis"/>
    <property type="evidence" value="ECO:0007669"/>
    <property type="project" value="UniProtKB-KW"/>
</dbReference>